<proteinExistence type="predicted"/>
<feature type="coiled-coil region" evidence="1">
    <location>
        <begin position="31"/>
        <end position="65"/>
    </location>
</feature>
<name>A0A481YQU2_9VIRU</name>
<keyword evidence="1" id="KW-0175">Coiled coil</keyword>
<sequence>MVSHLSRCSSKKIYELENAINVLKKEHYEKFLDIKSKNKKLKKRIKELDDENISLKVKYEAGKKEVYHEVCDKVLDKPTVTNTTTYIHPKLINLPITNIHPLTSEYVKERVSNGDYTFDHYLKGPDGLVDFIYSITMCENDEGEVERNFVCTDASRDSYHRLVETKEWKKDKGGKFIDVILDTLSNKADGYHKKVLQERIEDKGYDRKKGYDPENIYKSNNDMHTGIVRSHGPERRSLRLRLKKETSKKITV</sequence>
<protein>
    <submittedName>
        <fullName evidence="2">Uncharacterized protein</fullName>
    </submittedName>
</protein>
<dbReference type="EMBL" id="MK500327">
    <property type="protein sequence ID" value="QBK85623.1"/>
    <property type="molecule type" value="Genomic_DNA"/>
</dbReference>
<evidence type="ECO:0000256" key="1">
    <source>
        <dbReference type="SAM" id="Coils"/>
    </source>
</evidence>
<evidence type="ECO:0000313" key="2">
    <source>
        <dbReference type="EMBL" id="QBK85623.1"/>
    </source>
</evidence>
<organism evidence="2">
    <name type="scientific">Marseillevirus LCMAC101</name>
    <dbReference type="NCBI Taxonomy" id="2506602"/>
    <lineage>
        <taxon>Viruses</taxon>
        <taxon>Varidnaviria</taxon>
        <taxon>Bamfordvirae</taxon>
        <taxon>Nucleocytoviricota</taxon>
        <taxon>Megaviricetes</taxon>
        <taxon>Pimascovirales</taxon>
        <taxon>Pimascovirales incertae sedis</taxon>
        <taxon>Marseilleviridae</taxon>
    </lineage>
</organism>
<gene>
    <name evidence="2" type="ORF">LCMAC101_02180</name>
</gene>
<reference evidence="2" key="1">
    <citation type="journal article" date="2019" name="MBio">
        <title>Virus Genomes from Deep Sea Sediments Expand the Ocean Megavirome and Support Independent Origins of Viral Gigantism.</title>
        <authorList>
            <person name="Backstrom D."/>
            <person name="Yutin N."/>
            <person name="Jorgensen S.L."/>
            <person name="Dharamshi J."/>
            <person name="Homa F."/>
            <person name="Zaremba-Niedwiedzka K."/>
            <person name="Spang A."/>
            <person name="Wolf Y.I."/>
            <person name="Koonin E.V."/>
            <person name="Ettema T.J."/>
        </authorList>
    </citation>
    <scope>NUCLEOTIDE SEQUENCE</scope>
</reference>
<accession>A0A481YQU2</accession>